<evidence type="ECO:0000313" key="3">
    <source>
        <dbReference type="Proteomes" id="UP000051863"/>
    </source>
</evidence>
<keyword evidence="1" id="KW-0812">Transmembrane</keyword>
<feature type="transmembrane region" description="Helical" evidence="1">
    <location>
        <begin position="199"/>
        <end position="217"/>
    </location>
</feature>
<dbReference type="OrthoDB" id="3781906at2"/>
<feature type="transmembrane region" description="Helical" evidence="1">
    <location>
        <begin position="146"/>
        <end position="167"/>
    </location>
</feature>
<reference evidence="2 3" key="1">
    <citation type="submission" date="2015-05" db="EMBL/GenBank/DDBJ databases">
        <title>Genome sequencing and analysis of members of genus Stenotrophomonas.</title>
        <authorList>
            <person name="Patil P.P."/>
            <person name="Midha S."/>
            <person name="Patil P.B."/>
        </authorList>
    </citation>
    <scope>NUCLEOTIDE SEQUENCE [LARGE SCALE GENOMIC DNA]</scope>
    <source>
        <strain evidence="2 3">DSM 18941</strain>
    </source>
</reference>
<proteinExistence type="predicted"/>
<protein>
    <recommendedName>
        <fullName evidence="4">Copper resistance protein D domain-containing protein</fullName>
    </recommendedName>
</protein>
<accession>A0A0R0CL49</accession>
<name>A0A0R0CL49_9GAMM</name>
<comment type="caution">
    <text evidence="2">The sequence shown here is derived from an EMBL/GenBank/DDBJ whole genome shotgun (WGS) entry which is preliminary data.</text>
</comment>
<keyword evidence="1" id="KW-1133">Transmembrane helix</keyword>
<evidence type="ECO:0000256" key="1">
    <source>
        <dbReference type="SAM" id="Phobius"/>
    </source>
</evidence>
<feature type="transmembrane region" description="Helical" evidence="1">
    <location>
        <begin position="49"/>
        <end position="69"/>
    </location>
</feature>
<feature type="transmembrane region" description="Helical" evidence="1">
    <location>
        <begin position="6"/>
        <end position="28"/>
    </location>
</feature>
<feature type="transmembrane region" description="Helical" evidence="1">
    <location>
        <begin position="81"/>
        <end position="100"/>
    </location>
</feature>
<dbReference type="RefSeq" id="WP_057629170.1">
    <property type="nucleotide sequence ID" value="NZ_LDJJ01000041.1"/>
</dbReference>
<feature type="transmembrane region" description="Helical" evidence="1">
    <location>
        <begin position="116"/>
        <end position="134"/>
    </location>
</feature>
<dbReference type="AlphaFoldDB" id="A0A0R0CL49"/>
<keyword evidence="1" id="KW-0472">Membrane</keyword>
<sequence>MDYQLLLLLHLLIGGYWLGGDLGVFYIAGKIADPAQPLPVRLFSAKAMMLLDMIPRTCLIMALGTGLTIASKAGLLPLDGWLWLVWLGTLAWLGLAWAAFIKEHSAAGLRIARVDFYLRLLVLVGCVAAGIDALSDGGYIAQNRWLGAKLILFAGIISMGLLVRIQLRPFGPLFGKVVTGTASDADQQSLKQLVARVKIPVLCIWMIILAIMVLGKLKPF</sequence>
<organism evidence="2 3">
    <name type="scientific">Stenotrophomonas terrae</name>
    <dbReference type="NCBI Taxonomy" id="405446"/>
    <lineage>
        <taxon>Bacteria</taxon>
        <taxon>Pseudomonadati</taxon>
        <taxon>Pseudomonadota</taxon>
        <taxon>Gammaproteobacteria</taxon>
        <taxon>Lysobacterales</taxon>
        <taxon>Lysobacteraceae</taxon>
        <taxon>Stenotrophomonas</taxon>
    </lineage>
</organism>
<gene>
    <name evidence="2" type="ORF">ABB27_12815</name>
</gene>
<keyword evidence="3" id="KW-1185">Reference proteome</keyword>
<dbReference type="Proteomes" id="UP000051863">
    <property type="component" value="Unassembled WGS sequence"/>
</dbReference>
<evidence type="ECO:0000313" key="2">
    <source>
        <dbReference type="EMBL" id="KRG66730.1"/>
    </source>
</evidence>
<dbReference type="PATRIC" id="fig|405446.3.peg.2175"/>
<dbReference type="EMBL" id="LDJJ01000041">
    <property type="protein sequence ID" value="KRG66730.1"/>
    <property type="molecule type" value="Genomic_DNA"/>
</dbReference>
<evidence type="ECO:0008006" key="4">
    <source>
        <dbReference type="Google" id="ProtNLM"/>
    </source>
</evidence>